<feature type="transmembrane region" description="Helical" evidence="1">
    <location>
        <begin position="269"/>
        <end position="288"/>
    </location>
</feature>
<dbReference type="HOGENOM" id="CLU_064706_0_1_9"/>
<protein>
    <submittedName>
        <fullName evidence="3">CAAX amino terminal protease family protein</fullName>
    </submittedName>
</protein>
<proteinExistence type="predicted"/>
<sequence length="296" mass="32602">MKRLKLRALVQRPELLFPVIVLGICYSLGFLADRIPGQAGVIVYEILQKGFTALPVLAVLITRKITRDTKPWNFSFKVWKQPGLWLLCAVGPGVLTALGAVLYFCVFPQEYSGSFHYGALLGMTGEMPISSPLPFVLTTILLAAVFLPLQILELGEELGWRGYLLPKQIQRFGLQKGVLINSLLWGFGHLPLIYFGFNYSLDNPLAPWSNLAMMMLVCLVFGILCGAATIVSGNCMFAAIIHGVFNLIGEVPVFLSVSQRNTLLGPNPTGLLGMLWLLVSALFVFVCLKSVKNRLK</sequence>
<feature type="transmembrane region" description="Helical" evidence="1">
    <location>
        <begin position="237"/>
        <end position="257"/>
    </location>
</feature>
<keyword evidence="3" id="KW-0645">Protease</keyword>
<dbReference type="Pfam" id="PF02517">
    <property type="entry name" value="Rce1-like"/>
    <property type="match status" value="1"/>
</dbReference>
<keyword evidence="1" id="KW-0812">Transmembrane</keyword>
<organism evidence="3 4">
    <name type="scientific">Holdemania filiformis DSM 12042</name>
    <dbReference type="NCBI Taxonomy" id="545696"/>
    <lineage>
        <taxon>Bacteria</taxon>
        <taxon>Bacillati</taxon>
        <taxon>Bacillota</taxon>
        <taxon>Erysipelotrichia</taxon>
        <taxon>Erysipelotrichales</taxon>
        <taxon>Erysipelotrichaceae</taxon>
        <taxon>Holdemania</taxon>
    </lineage>
</organism>
<dbReference type="RefSeq" id="WP_006059283.1">
    <property type="nucleotide sequence ID" value="NZ_GG657556.1"/>
</dbReference>
<dbReference type="InterPro" id="IPR003675">
    <property type="entry name" value="Rce1/LyrA-like_dom"/>
</dbReference>
<reference evidence="3 4" key="1">
    <citation type="submission" date="2008-12" db="EMBL/GenBank/DDBJ databases">
        <authorList>
            <person name="Fulton L."/>
            <person name="Clifton S."/>
            <person name="Fulton B."/>
            <person name="Xu J."/>
            <person name="Minx P."/>
            <person name="Pepin K.H."/>
            <person name="Johnson M."/>
            <person name="Bhonagiri V."/>
            <person name="Nash W.E."/>
            <person name="Mardis E.R."/>
            <person name="Wilson R.K."/>
        </authorList>
    </citation>
    <scope>NUCLEOTIDE SEQUENCE [LARGE SCALE GENOMIC DNA]</scope>
    <source>
        <strain evidence="3 4">DSM 12042</strain>
    </source>
</reference>
<dbReference type="PANTHER" id="PTHR35797:SF1">
    <property type="entry name" value="PROTEASE"/>
    <property type="match status" value="1"/>
</dbReference>
<evidence type="ECO:0000313" key="4">
    <source>
        <dbReference type="Proteomes" id="UP000005950"/>
    </source>
</evidence>
<dbReference type="GO" id="GO:0006508">
    <property type="term" value="P:proteolysis"/>
    <property type="evidence" value="ECO:0007669"/>
    <property type="project" value="UniProtKB-KW"/>
</dbReference>
<dbReference type="eggNOG" id="COG1266">
    <property type="taxonomic scope" value="Bacteria"/>
</dbReference>
<feature type="transmembrane region" description="Helical" evidence="1">
    <location>
        <begin position="41"/>
        <end position="62"/>
    </location>
</feature>
<feature type="transmembrane region" description="Helical" evidence="1">
    <location>
        <begin position="208"/>
        <end position="230"/>
    </location>
</feature>
<dbReference type="GO" id="GO:0004175">
    <property type="term" value="F:endopeptidase activity"/>
    <property type="evidence" value="ECO:0007669"/>
    <property type="project" value="UniProtKB-ARBA"/>
</dbReference>
<feature type="transmembrane region" description="Helical" evidence="1">
    <location>
        <begin position="129"/>
        <end position="152"/>
    </location>
</feature>
<keyword evidence="1" id="KW-1133">Transmembrane helix</keyword>
<feature type="transmembrane region" description="Helical" evidence="1">
    <location>
        <begin position="173"/>
        <end position="196"/>
    </location>
</feature>
<name>B9Y8E8_9FIRM</name>
<dbReference type="OrthoDB" id="9777755at2"/>
<dbReference type="EMBL" id="ACCF01000121">
    <property type="protein sequence ID" value="EEF67742.1"/>
    <property type="molecule type" value="Genomic_DNA"/>
</dbReference>
<feature type="transmembrane region" description="Helical" evidence="1">
    <location>
        <begin position="83"/>
        <end position="109"/>
    </location>
</feature>
<evidence type="ECO:0000259" key="2">
    <source>
        <dbReference type="Pfam" id="PF02517"/>
    </source>
</evidence>
<evidence type="ECO:0000256" key="1">
    <source>
        <dbReference type="SAM" id="Phobius"/>
    </source>
</evidence>
<dbReference type="AlphaFoldDB" id="B9Y8E8"/>
<dbReference type="STRING" id="545696.HOLDEFILI_02095"/>
<comment type="caution">
    <text evidence="3">The sequence shown here is derived from an EMBL/GenBank/DDBJ whole genome shotgun (WGS) entry which is preliminary data.</text>
</comment>
<reference evidence="3 4" key="2">
    <citation type="submission" date="2009-02" db="EMBL/GenBank/DDBJ databases">
        <title>Draft genome sequence of Holdemania filiformis DSM 12042.</title>
        <authorList>
            <person name="Sudarsanam P."/>
            <person name="Ley R."/>
            <person name="Guruge J."/>
            <person name="Turnbaugh P.J."/>
            <person name="Mahowald M."/>
            <person name="Liep D."/>
            <person name="Gordon J."/>
        </authorList>
    </citation>
    <scope>NUCLEOTIDE SEQUENCE [LARGE SCALE GENOMIC DNA]</scope>
    <source>
        <strain evidence="3 4">DSM 12042</strain>
    </source>
</reference>
<accession>B9Y8E8</accession>
<feature type="domain" description="CAAX prenyl protease 2/Lysostaphin resistance protein A-like" evidence="2">
    <location>
        <begin position="138"/>
        <end position="248"/>
    </location>
</feature>
<evidence type="ECO:0000313" key="3">
    <source>
        <dbReference type="EMBL" id="EEF67742.1"/>
    </source>
</evidence>
<dbReference type="Proteomes" id="UP000005950">
    <property type="component" value="Unassembled WGS sequence"/>
</dbReference>
<gene>
    <name evidence="3" type="ORF">HOLDEFILI_02095</name>
</gene>
<feature type="transmembrane region" description="Helical" evidence="1">
    <location>
        <begin position="15"/>
        <end position="35"/>
    </location>
</feature>
<dbReference type="PANTHER" id="PTHR35797">
    <property type="entry name" value="PROTEASE-RELATED"/>
    <property type="match status" value="1"/>
</dbReference>
<dbReference type="InterPro" id="IPR042150">
    <property type="entry name" value="MmRce1-like"/>
</dbReference>
<keyword evidence="1" id="KW-0472">Membrane</keyword>
<dbReference type="GO" id="GO:0080120">
    <property type="term" value="P:CAAX-box protein maturation"/>
    <property type="evidence" value="ECO:0007669"/>
    <property type="project" value="UniProtKB-ARBA"/>
</dbReference>
<keyword evidence="3" id="KW-0378">Hydrolase</keyword>